<feature type="compositionally biased region" description="Basic and acidic residues" evidence="1">
    <location>
        <begin position="52"/>
        <end position="88"/>
    </location>
</feature>
<proteinExistence type="predicted"/>
<keyword evidence="3" id="KW-1185">Reference proteome</keyword>
<feature type="region of interest" description="Disordered" evidence="1">
    <location>
        <begin position="1"/>
        <end position="24"/>
    </location>
</feature>
<dbReference type="Proteomes" id="UP000291343">
    <property type="component" value="Unassembled WGS sequence"/>
</dbReference>
<protein>
    <submittedName>
        <fullName evidence="2">Uncharacterized protein</fullName>
    </submittedName>
</protein>
<evidence type="ECO:0000313" key="2">
    <source>
        <dbReference type="EMBL" id="RZF40530.1"/>
    </source>
</evidence>
<evidence type="ECO:0000256" key="1">
    <source>
        <dbReference type="SAM" id="MobiDB-lite"/>
    </source>
</evidence>
<dbReference type="InParanoid" id="A0A482X551"/>
<feature type="compositionally biased region" description="Basic and acidic residues" evidence="1">
    <location>
        <begin position="14"/>
        <end position="24"/>
    </location>
</feature>
<name>A0A482X551_LAOST</name>
<comment type="caution">
    <text evidence="2">The sequence shown here is derived from an EMBL/GenBank/DDBJ whole genome shotgun (WGS) entry which is preliminary data.</text>
</comment>
<dbReference type="EMBL" id="QKKF02018223">
    <property type="protein sequence ID" value="RZF40530.1"/>
    <property type="molecule type" value="Genomic_DNA"/>
</dbReference>
<organism evidence="2 3">
    <name type="scientific">Laodelphax striatellus</name>
    <name type="common">Small brown planthopper</name>
    <name type="synonym">Delphax striatella</name>
    <dbReference type="NCBI Taxonomy" id="195883"/>
    <lineage>
        <taxon>Eukaryota</taxon>
        <taxon>Metazoa</taxon>
        <taxon>Ecdysozoa</taxon>
        <taxon>Arthropoda</taxon>
        <taxon>Hexapoda</taxon>
        <taxon>Insecta</taxon>
        <taxon>Pterygota</taxon>
        <taxon>Neoptera</taxon>
        <taxon>Paraneoptera</taxon>
        <taxon>Hemiptera</taxon>
        <taxon>Auchenorrhyncha</taxon>
        <taxon>Fulgoroidea</taxon>
        <taxon>Delphacidae</taxon>
        <taxon>Criomorphinae</taxon>
        <taxon>Laodelphax</taxon>
    </lineage>
</organism>
<evidence type="ECO:0000313" key="3">
    <source>
        <dbReference type="Proteomes" id="UP000291343"/>
    </source>
</evidence>
<reference evidence="2 3" key="1">
    <citation type="journal article" date="2017" name="Gigascience">
        <title>Genome sequence of the small brown planthopper, Laodelphax striatellus.</title>
        <authorList>
            <person name="Zhu J."/>
            <person name="Jiang F."/>
            <person name="Wang X."/>
            <person name="Yang P."/>
            <person name="Bao Y."/>
            <person name="Zhao W."/>
            <person name="Wang W."/>
            <person name="Lu H."/>
            <person name="Wang Q."/>
            <person name="Cui N."/>
            <person name="Li J."/>
            <person name="Chen X."/>
            <person name="Luo L."/>
            <person name="Yu J."/>
            <person name="Kang L."/>
            <person name="Cui F."/>
        </authorList>
    </citation>
    <scope>NUCLEOTIDE SEQUENCE [LARGE SCALE GENOMIC DNA]</scope>
    <source>
        <strain evidence="2">Lst14</strain>
    </source>
</reference>
<gene>
    <name evidence="2" type="ORF">LSTR_LSTR000409</name>
</gene>
<sequence>MPLGGSSVRRLRHESKTEITEQRNKYHADAFETHCGCITVESNKLHQASVNSKREGVKQDGGAAEHSKRGRNAEKRGLRERDSPRERT</sequence>
<accession>A0A482X551</accession>
<feature type="region of interest" description="Disordered" evidence="1">
    <location>
        <begin position="46"/>
        <end position="88"/>
    </location>
</feature>
<dbReference type="AlphaFoldDB" id="A0A482X551"/>